<gene>
    <name evidence="3" type="ORF">FXF47_02340</name>
</gene>
<organism evidence="3 4">
    <name type="scientific">Candidatus Mcinerneyibacterium aminivorans</name>
    <dbReference type="NCBI Taxonomy" id="2703815"/>
    <lineage>
        <taxon>Bacteria</taxon>
        <taxon>Candidatus Macinerneyibacteriota</taxon>
        <taxon>Candidatus Mcinerneyibacteria</taxon>
        <taxon>Candidatus Mcinerneyibacteriales</taxon>
        <taxon>Candidatus Mcinerneyibacteriaceae</taxon>
        <taxon>Candidatus Mcinerneyibacterium</taxon>
    </lineage>
</organism>
<dbReference type="InterPro" id="IPR037232">
    <property type="entry name" value="NADH_quin_OxRdtase_su_C/D-like"/>
</dbReference>
<accession>A0A5D0MKI7</accession>
<evidence type="ECO:0000256" key="1">
    <source>
        <dbReference type="ARBA" id="ARBA00007569"/>
    </source>
</evidence>
<reference evidence="3" key="1">
    <citation type="submission" date="2019-08" db="EMBL/GenBank/DDBJ databases">
        <title>Genomic characterization of a novel candidate phylum (ARYD3) from a high temperature, high salinity tertiary oil reservoir in north central Oklahoma, USA.</title>
        <authorList>
            <person name="Youssef N.H."/>
            <person name="Yadav A."/>
            <person name="Elshahed M.S."/>
        </authorList>
    </citation>
    <scope>NUCLEOTIDE SEQUENCE [LARGE SCALE GENOMIC DNA]</scope>
    <source>
        <strain evidence="3">ARYD3</strain>
    </source>
</reference>
<dbReference type="GO" id="GO:0008137">
    <property type="term" value="F:NADH dehydrogenase (ubiquinone) activity"/>
    <property type="evidence" value="ECO:0007669"/>
    <property type="project" value="InterPro"/>
</dbReference>
<proteinExistence type="inferred from homology"/>
<dbReference type="Pfam" id="PF00329">
    <property type="entry name" value="Complex1_30kDa"/>
    <property type="match status" value="1"/>
</dbReference>
<dbReference type="PANTHER" id="PTHR10884">
    <property type="entry name" value="NADH DEHYDROGENASE UBIQUINONE IRON-SULFUR PROTEIN 3"/>
    <property type="match status" value="1"/>
</dbReference>
<evidence type="ECO:0000313" key="4">
    <source>
        <dbReference type="Proteomes" id="UP000324143"/>
    </source>
</evidence>
<dbReference type="SUPFAM" id="SSF143243">
    <property type="entry name" value="Nqo5-like"/>
    <property type="match status" value="1"/>
</dbReference>
<evidence type="ECO:0000259" key="2">
    <source>
        <dbReference type="Pfam" id="PF00329"/>
    </source>
</evidence>
<dbReference type="Gene3D" id="3.30.460.80">
    <property type="entry name" value="NADH:ubiquinone oxidoreductase, 30kDa subunit"/>
    <property type="match status" value="1"/>
</dbReference>
<dbReference type="InterPro" id="IPR001268">
    <property type="entry name" value="NADH_UbQ_OxRdtase_30kDa_su"/>
</dbReference>
<protein>
    <submittedName>
        <fullName evidence="3">NADH-quinone oxidoreductase subunit C</fullName>
    </submittedName>
</protein>
<comment type="caution">
    <text evidence="3">The sequence shown here is derived from an EMBL/GenBank/DDBJ whole genome shotgun (WGS) entry which is preliminary data.</text>
</comment>
<dbReference type="AlphaFoldDB" id="A0A5D0MKI7"/>
<name>A0A5D0MKI7_9BACT</name>
<feature type="domain" description="NADH:ubiquinone oxidoreductase 30kDa subunit" evidence="2">
    <location>
        <begin position="29"/>
        <end position="146"/>
    </location>
</feature>
<comment type="similarity">
    <text evidence="1">Belongs to the complex I 30 kDa subunit family.</text>
</comment>
<keyword evidence="4" id="KW-1185">Reference proteome</keyword>
<dbReference type="EMBL" id="VSIX01000029">
    <property type="protein sequence ID" value="TYB31728.1"/>
    <property type="molecule type" value="Genomic_DNA"/>
</dbReference>
<dbReference type="PANTHER" id="PTHR10884:SF14">
    <property type="entry name" value="NADH DEHYDROGENASE [UBIQUINONE] IRON-SULFUR PROTEIN 3, MITOCHONDRIAL"/>
    <property type="match status" value="1"/>
</dbReference>
<dbReference type="Proteomes" id="UP000324143">
    <property type="component" value="Unassembled WGS sequence"/>
</dbReference>
<evidence type="ECO:0000313" key="3">
    <source>
        <dbReference type="EMBL" id="TYB31728.1"/>
    </source>
</evidence>
<sequence length="149" mass="17741">MNEEVINIKNKFDNKIVEFYEKSKKRYYITIEKDDLLDFVDYIFNELGFRYMIETGIDTPGGIEILYHFSFDSRETVVTLKTLLDSKEPVVESISSIVPGAKWIEREIMDILGVKFLNHPNPEKFILSDDWNEKEYPLRRDYDEKKNNN</sequence>